<dbReference type="GO" id="GO:0030170">
    <property type="term" value="F:pyridoxal phosphate binding"/>
    <property type="evidence" value="ECO:0007669"/>
    <property type="project" value="InterPro"/>
</dbReference>
<dbReference type="PANTHER" id="PTHR43713">
    <property type="entry name" value="GLUTAMATE-1-SEMIALDEHYDE 2,1-AMINOMUTASE"/>
    <property type="match status" value="1"/>
</dbReference>
<accession>A0A556QJ77</accession>
<proteinExistence type="inferred from homology"/>
<dbReference type="InterPro" id="IPR005814">
    <property type="entry name" value="Aminotrans_3"/>
</dbReference>
<dbReference type="SUPFAM" id="SSF53383">
    <property type="entry name" value="PLP-dependent transferases"/>
    <property type="match status" value="1"/>
</dbReference>
<dbReference type="GO" id="GO:0008483">
    <property type="term" value="F:transaminase activity"/>
    <property type="evidence" value="ECO:0007669"/>
    <property type="project" value="UniProtKB-KW"/>
</dbReference>
<name>A0A556QJ77_9BACT</name>
<dbReference type="InterPro" id="IPR015422">
    <property type="entry name" value="PyrdxlP-dep_Trfase_small"/>
</dbReference>
<sequence>MNFDQSQALFRRAAAVIPGGIYGHTTPAATVPGAVPYFAAEGFGCRYRDVDGNVFIDFMGGYGPLVLGYHHPEVEAAAHAARQLGAAFNHPTPLLVELAEKLTQRIDFADWAVFAKNGADLTNWSIMVAREVTGRPKILKIRGAYHGTAAWCTPGHGGLIPSDRVDIADFPFNDITALEALFAQHRGQVAGLILTPFHHPAFADSVLPTPEFVAACNRLCREHGALQILDDVRCGFRLTADGSHSLYGYKPDLAIYCKALANGHPISACVGRASHKAAASRVFLTGSYWSDPAPMAAALATLDIIAREQIPQRLALLGQRFVDGFLALGKKHGVDLIASGPPAMPYLRVKDDPSFMRTQALCTAIVAQGVFIHPHHNWFISAAMTEADIDEALRRIGIAFDSLPTTPHFAS</sequence>
<dbReference type="Pfam" id="PF00202">
    <property type="entry name" value="Aminotran_3"/>
    <property type="match status" value="1"/>
</dbReference>
<keyword evidence="5" id="KW-1185">Reference proteome</keyword>
<evidence type="ECO:0000313" key="5">
    <source>
        <dbReference type="Proteomes" id="UP000315648"/>
    </source>
</evidence>
<dbReference type="AlphaFoldDB" id="A0A556QJ77"/>
<dbReference type="Gene3D" id="3.40.640.10">
    <property type="entry name" value="Type I PLP-dependent aspartate aminotransferase-like (Major domain)"/>
    <property type="match status" value="1"/>
</dbReference>
<evidence type="ECO:0000256" key="3">
    <source>
        <dbReference type="RuleBase" id="RU003560"/>
    </source>
</evidence>
<comment type="similarity">
    <text evidence="3">Belongs to the class-III pyridoxal-phosphate-dependent aminotransferase family.</text>
</comment>
<evidence type="ECO:0000313" key="4">
    <source>
        <dbReference type="EMBL" id="TSJ76679.1"/>
    </source>
</evidence>
<comment type="cofactor">
    <cofactor evidence="1">
        <name>pyridoxal 5'-phosphate</name>
        <dbReference type="ChEBI" id="CHEBI:597326"/>
    </cofactor>
</comment>
<keyword evidence="2 3" id="KW-0663">Pyridoxal phosphate</keyword>
<dbReference type="Gene3D" id="3.90.1150.10">
    <property type="entry name" value="Aspartate Aminotransferase, domain 1"/>
    <property type="match status" value="1"/>
</dbReference>
<comment type="caution">
    <text evidence="4">The sequence shown here is derived from an EMBL/GenBank/DDBJ whole genome shotgun (WGS) entry which is preliminary data.</text>
</comment>
<protein>
    <submittedName>
        <fullName evidence="4">Aminotransferase class III-fold pyridoxal phosphate-dependent enzyme</fullName>
    </submittedName>
</protein>
<dbReference type="Proteomes" id="UP000315648">
    <property type="component" value="Unassembled WGS sequence"/>
</dbReference>
<evidence type="ECO:0000256" key="1">
    <source>
        <dbReference type="ARBA" id="ARBA00001933"/>
    </source>
</evidence>
<dbReference type="RefSeq" id="WP_144230436.1">
    <property type="nucleotide sequence ID" value="NZ_CBCRVV010000014.1"/>
</dbReference>
<evidence type="ECO:0000256" key="2">
    <source>
        <dbReference type="ARBA" id="ARBA00022898"/>
    </source>
</evidence>
<dbReference type="EMBL" id="VMBG01000002">
    <property type="protein sequence ID" value="TSJ76679.1"/>
    <property type="molecule type" value="Genomic_DNA"/>
</dbReference>
<dbReference type="InterPro" id="IPR015424">
    <property type="entry name" value="PyrdxlP-dep_Trfase"/>
</dbReference>
<dbReference type="PANTHER" id="PTHR43713:SF3">
    <property type="entry name" value="GLUTAMATE-1-SEMIALDEHYDE 2,1-AMINOMUTASE 1, CHLOROPLASTIC-RELATED"/>
    <property type="match status" value="1"/>
</dbReference>
<keyword evidence="4" id="KW-0032">Aminotransferase</keyword>
<reference evidence="4 5" key="1">
    <citation type="submission" date="2019-07" db="EMBL/GenBank/DDBJ databases">
        <title>Description of 53C-WASEF.</title>
        <authorList>
            <person name="Pitt A."/>
            <person name="Hahn M.W."/>
        </authorList>
    </citation>
    <scope>NUCLEOTIDE SEQUENCE [LARGE SCALE GENOMIC DNA]</scope>
    <source>
        <strain evidence="4 5">53C-WASEF</strain>
    </source>
</reference>
<dbReference type="OrthoDB" id="9807885at2"/>
<gene>
    <name evidence="4" type="ORF">FPL22_11170</name>
</gene>
<keyword evidence="4" id="KW-0808">Transferase</keyword>
<organism evidence="4 5">
    <name type="scientific">Rariglobus hedericola</name>
    <dbReference type="NCBI Taxonomy" id="2597822"/>
    <lineage>
        <taxon>Bacteria</taxon>
        <taxon>Pseudomonadati</taxon>
        <taxon>Verrucomicrobiota</taxon>
        <taxon>Opitutia</taxon>
        <taxon>Opitutales</taxon>
        <taxon>Opitutaceae</taxon>
        <taxon>Rariglobus</taxon>
    </lineage>
</organism>
<dbReference type="InterPro" id="IPR015421">
    <property type="entry name" value="PyrdxlP-dep_Trfase_major"/>
</dbReference>